<organism evidence="1 2">
    <name type="scientific">Paenibacillus ferrarius</name>
    <dbReference type="NCBI Taxonomy" id="1469647"/>
    <lineage>
        <taxon>Bacteria</taxon>
        <taxon>Bacillati</taxon>
        <taxon>Bacillota</taxon>
        <taxon>Bacilli</taxon>
        <taxon>Bacillales</taxon>
        <taxon>Paenibacillaceae</taxon>
        <taxon>Paenibacillus</taxon>
    </lineage>
</organism>
<name>A0A1V4HSI0_9BACL</name>
<gene>
    <name evidence="1" type="ORF">BC351_00410</name>
</gene>
<dbReference type="Proteomes" id="UP000190626">
    <property type="component" value="Unassembled WGS sequence"/>
</dbReference>
<dbReference type="STRING" id="1469647.BC351_00410"/>
<protein>
    <recommendedName>
        <fullName evidence="3">RNA-dependent RNA polymerase</fullName>
    </recommendedName>
</protein>
<accession>A0A1V4HSI0</accession>
<proteinExistence type="predicted"/>
<evidence type="ECO:0000313" key="1">
    <source>
        <dbReference type="EMBL" id="OPH61738.1"/>
    </source>
</evidence>
<evidence type="ECO:0008006" key="3">
    <source>
        <dbReference type="Google" id="ProtNLM"/>
    </source>
</evidence>
<dbReference type="EMBL" id="MBTG01000001">
    <property type="protein sequence ID" value="OPH61738.1"/>
    <property type="molecule type" value="Genomic_DNA"/>
</dbReference>
<comment type="caution">
    <text evidence="1">The sequence shown here is derived from an EMBL/GenBank/DDBJ whole genome shotgun (WGS) entry which is preliminary data.</text>
</comment>
<reference evidence="2" key="1">
    <citation type="submission" date="2016-07" db="EMBL/GenBank/DDBJ databases">
        <authorList>
            <person name="Florea S."/>
            <person name="Webb J.S."/>
            <person name="Jaromczyk J."/>
            <person name="Schardl C.L."/>
        </authorList>
    </citation>
    <scope>NUCLEOTIDE SEQUENCE [LARGE SCALE GENOMIC DNA]</scope>
    <source>
        <strain evidence="2">CY1</strain>
    </source>
</reference>
<dbReference type="AlphaFoldDB" id="A0A1V4HSI0"/>
<evidence type="ECO:0000313" key="2">
    <source>
        <dbReference type="Proteomes" id="UP000190626"/>
    </source>
</evidence>
<dbReference type="OrthoDB" id="2485429at2"/>
<sequence>MLTELSKPVYIPSIEGSDIFNYMFRGRELELKYIGMIPSSLELNKLIATGLKLSPKKANGKLISSDIINVKFKQKVHSGNSLIKKLTAKVHMLDDNKSDYKQKLSEFVQLIESQIKEEKWREVSYSELRKKLYTEGFIYNGVKYVVYKRSSAKSRIGQCLFIKEKLYDPMIKWSRMNLEFRNRPQADEVDFPSLLAYESLVGSSIESTVTIHPNNILMLEDVESKFTRISNVVRTGKDGYLDSFTEESEIRNSLFDGESLLDAMYFSDGKSMMLLRNHMFKSAAFNCNIQEFLRSKCPNGIKYEDWKLQSMFKGEKVFAKDIHLITTPSSLKALKFNKIVGSPKKMWDYWKRIVIKDKCVFGVCKNEKKSKLGFGSDGNIIQQTSYQMLNSLPMTKEDVAKFTELEKEFIDQLKNNDDFFAAYIRDNANDINCNKMFADLYEHNDEISQTKIFRKFRTEIINGHVTHIKNGKVRLRGDYCVMLGNPMEFLYHAIGELNIKNPKSLALNYNEVYTTMFDFKEITGFRNPHTSPSNVLVANNINNKDIENYFNLTDNIVCVNAIGFPLQDILSGCDYDSDTVLLIDNDHLLSISKKLFEKYNVCINKVKSSKKKYKVSNEDMAIIDNELSNSQRYIGRTVNTGQLCMSRYWDLLNNGHSESELIGLMKKVDVVTVLSGICIDLAKKMFDININKEIDYVSKTSELKKEKPLFWKYVSQNRDIETTKYDCPMDLLFEEMTGLSYADRKNDIPIKDLLVNYDIKDSLRRQESRVFSYVENMVSKINNTYASNLTEEETDRRVDDIVKYYKFYIDKLKMSNETMYAILLKLSKNKKDKIASRLLSVLHASHKNLFLSAFSSKFTHL</sequence>
<keyword evidence="2" id="KW-1185">Reference proteome</keyword>